<reference evidence="2 3" key="1">
    <citation type="submission" date="2015-09" db="EMBL/GenBank/DDBJ databases">
        <title>Draft genome sequence of Kouleothrix aurantiaca JCM 19913.</title>
        <authorList>
            <person name="Hemp J."/>
        </authorList>
    </citation>
    <scope>NUCLEOTIDE SEQUENCE [LARGE SCALE GENOMIC DNA]</scope>
    <source>
        <strain evidence="2 3">COM-B</strain>
    </source>
</reference>
<evidence type="ECO:0000256" key="1">
    <source>
        <dbReference type="SAM" id="MobiDB-lite"/>
    </source>
</evidence>
<dbReference type="AlphaFoldDB" id="A0A0P9DPK7"/>
<accession>A0A0P9DPK7</accession>
<keyword evidence="3" id="KW-1185">Reference proteome</keyword>
<feature type="region of interest" description="Disordered" evidence="1">
    <location>
        <begin position="1"/>
        <end position="31"/>
    </location>
</feature>
<organism evidence="2 3">
    <name type="scientific">Kouleothrix aurantiaca</name>
    <dbReference type="NCBI Taxonomy" id="186479"/>
    <lineage>
        <taxon>Bacteria</taxon>
        <taxon>Bacillati</taxon>
        <taxon>Chloroflexota</taxon>
        <taxon>Chloroflexia</taxon>
        <taxon>Chloroflexales</taxon>
        <taxon>Roseiflexineae</taxon>
        <taxon>Roseiflexaceae</taxon>
        <taxon>Kouleothrix</taxon>
    </lineage>
</organism>
<dbReference type="Proteomes" id="UP000050509">
    <property type="component" value="Unassembled WGS sequence"/>
</dbReference>
<gene>
    <name evidence="2" type="ORF">SE17_17735</name>
</gene>
<comment type="caution">
    <text evidence="2">The sequence shown here is derived from an EMBL/GenBank/DDBJ whole genome shotgun (WGS) entry which is preliminary data.</text>
</comment>
<proteinExistence type="predicted"/>
<name>A0A0P9DPK7_9CHLR</name>
<dbReference type="EMBL" id="LJCR01000677">
    <property type="protein sequence ID" value="KPV52052.1"/>
    <property type="molecule type" value="Genomic_DNA"/>
</dbReference>
<sequence length="63" mass="7363">MPCGLARHTQRRGVPPFSVEQRRHAHQRRPARPRIAQLVGRAHRLNAARNKARRPATQVQERR</sequence>
<evidence type="ECO:0000313" key="2">
    <source>
        <dbReference type="EMBL" id="KPV52052.1"/>
    </source>
</evidence>
<protein>
    <submittedName>
        <fullName evidence="2">Uncharacterized protein</fullName>
    </submittedName>
</protein>
<evidence type="ECO:0000313" key="3">
    <source>
        <dbReference type="Proteomes" id="UP000050509"/>
    </source>
</evidence>